<dbReference type="RefSeq" id="WP_278638557.1">
    <property type="nucleotide sequence ID" value="NZ_JAGZZP010000022.1"/>
</dbReference>
<evidence type="ECO:0000256" key="1">
    <source>
        <dbReference type="SAM" id="Phobius"/>
    </source>
</evidence>
<evidence type="ECO:0000313" key="3">
    <source>
        <dbReference type="Proteomes" id="UP000748991"/>
    </source>
</evidence>
<evidence type="ECO:0000313" key="2">
    <source>
        <dbReference type="EMBL" id="MBS6535817.1"/>
    </source>
</evidence>
<keyword evidence="1" id="KW-0812">Transmembrane</keyword>
<sequence>MIDKDTWQVIGLSLVCVNLILSYDFLKYIYIHKIGKKNLCDNELLLKFNLINLKLYLNSYVFLAYLLVLIINFLDKRCYVTSLTTFIFGNNNLILIAYTKGTLFLISFLIILIVIFLLKNNNIKAIKSFRCKMKKTYIKLICIIINMVFQTDSKTIFENKDEAKLECSTTINNE</sequence>
<dbReference type="EMBL" id="JAGZZP010000022">
    <property type="protein sequence ID" value="MBS6535817.1"/>
    <property type="molecule type" value="Genomic_DNA"/>
</dbReference>
<feature type="transmembrane region" description="Helical" evidence="1">
    <location>
        <begin position="6"/>
        <end position="26"/>
    </location>
</feature>
<name>A0A943XVE5_9FIRM</name>
<accession>A0A943XVE5</accession>
<dbReference type="Proteomes" id="UP000748991">
    <property type="component" value="Unassembled WGS sequence"/>
</dbReference>
<keyword evidence="1" id="KW-1133">Transmembrane helix</keyword>
<protein>
    <submittedName>
        <fullName evidence="2">Uncharacterized protein</fullName>
    </submittedName>
</protein>
<feature type="transmembrane region" description="Helical" evidence="1">
    <location>
        <begin position="55"/>
        <end position="74"/>
    </location>
</feature>
<keyword evidence="1" id="KW-0472">Membrane</keyword>
<comment type="caution">
    <text evidence="2">The sequence shown here is derived from an EMBL/GenBank/DDBJ whole genome shotgun (WGS) entry which is preliminary data.</text>
</comment>
<feature type="transmembrane region" description="Helical" evidence="1">
    <location>
        <begin position="94"/>
        <end position="118"/>
    </location>
</feature>
<proteinExistence type="predicted"/>
<dbReference type="AlphaFoldDB" id="A0A943XVE5"/>
<organism evidence="2 3">
    <name type="scientific">Peptoniphilus harei</name>
    <dbReference type="NCBI Taxonomy" id="54005"/>
    <lineage>
        <taxon>Bacteria</taxon>
        <taxon>Bacillati</taxon>
        <taxon>Bacillota</taxon>
        <taxon>Tissierellia</taxon>
        <taxon>Tissierellales</taxon>
        <taxon>Peptoniphilaceae</taxon>
        <taxon>Peptoniphilus</taxon>
    </lineage>
</organism>
<reference evidence="2" key="1">
    <citation type="submission" date="2021-02" db="EMBL/GenBank/DDBJ databases">
        <title>Infant gut strain persistence is associated with maternal origin, phylogeny, and functional potential including surface adhesion and iron acquisition.</title>
        <authorList>
            <person name="Lou Y.C."/>
        </authorList>
    </citation>
    <scope>NUCLEOTIDE SEQUENCE</scope>
    <source>
        <strain evidence="2">L3_060_052G1_dasL3_060_052G1_concoct_1</strain>
    </source>
</reference>
<gene>
    <name evidence="2" type="ORF">KH327_08300</name>
</gene>